<reference evidence="4" key="1">
    <citation type="submission" date="2020-09" db="EMBL/GenBank/DDBJ databases">
        <title>Genome-Enabled Discovery of Anthraquinone Biosynthesis in Senna tora.</title>
        <authorList>
            <person name="Kang S.-H."/>
            <person name="Pandey R.P."/>
            <person name="Lee C.-M."/>
            <person name="Sim J.-S."/>
            <person name="Jeong J.-T."/>
            <person name="Choi B.-S."/>
            <person name="Jung M."/>
            <person name="Ginzburg D."/>
            <person name="Zhao K."/>
            <person name="Won S.Y."/>
            <person name="Oh T.-J."/>
            <person name="Yu Y."/>
            <person name="Kim N.-H."/>
            <person name="Lee O.R."/>
            <person name="Lee T.-H."/>
            <person name="Bashyal P."/>
            <person name="Kim T.-S."/>
            <person name="Lee W.-H."/>
            <person name="Kawkins C."/>
            <person name="Kim C.-K."/>
            <person name="Kim J.S."/>
            <person name="Ahn B.O."/>
            <person name="Rhee S.Y."/>
            <person name="Sohng J.K."/>
        </authorList>
    </citation>
    <scope>NUCLEOTIDE SEQUENCE</scope>
    <source>
        <tissue evidence="4">Leaf</tissue>
    </source>
</reference>
<dbReference type="AlphaFoldDB" id="A0A834T7G0"/>
<dbReference type="EMBL" id="JAAIUW010000009">
    <property type="protein sequence ID" value="KAF7816702.1"/>
    <property type="molecule type" value="Genomic_DNA"/>
</dbReference>
<organism evidence="4 5">
    <name type="scientific">Senna tora</name>
    <dbReference type="NCBI Taxonomy" id="362788"/>
    <lineage>
        <taxon>Eukaryota</taxon>
        <taxon>Viridiplantae</taxon>
        <taxon>Streptophyta</taxon>
        <taxon>Embryophyta</taxon>
        <taxon>Tracheophyta</taxon>
        <taxon>Spermatophyta</taxon>
        <taxon>Magnoliopsida</taxon>
        <taxon>eudicotyledons</taxon>
        <taxon>Gunneridae</taxon>
        <taxon>Pentapetalae</taxon>
        <taxon>rosids</taxon>
        <taxon>fabids</taxon>
        <taxon>Fabales</taxon>
        <taxon>Fabaceae</taxon>
        <taxon>Caesalpinioideae</taxon>
        <taxon>Cassia clade</taxon>
        <taxon>Senna</taxon>
    </lineage>
</organism>
<dbReference type="PANTHER" id="PTHR28524">
    <property type="entry name" value="SUCCINATE DEHYDROGENASE ASSEMBLY FACTOR 4, MITOCHONDRIAL"/>
    <property type="match status" value="1"/>
</dbReference>
<proteinExistence type="inferred from homology"/>
<feature type="compositionally biased region" description="Basic and acidic residues" evidence="3">
    <location>
        <begin position="55"/>
        <end position="65"/>
    </location>
</feature>
<dbReference type="OrthoDB" id="201362at2759"/>
<dbReference type="Proteomes" id="UP000634136">
    <property type="component" value="Unassembled WGS sequence"/>
</dbReference>
<evidence type="ECO:0000313" key="5">
    <source>
        <dbReference type="Proteomes" id="UP000634136"/>
    </source>
</evidence>
<protein>
    <recommendedName>
        <fullName evidence="2">Succinate dehydrogenase assembly factor 4, mitochondrial</fullName>
    </recommendedName>
</protein>
<dbReference type="GO" id="GO:0034553">
    <property type="term" value="P:mitochondrial respiratory chain complex II assembly"/>
    <property type="evidence" value="ECO:0007669"/>
    <property type="project" value="TreeGrafter"/>
</dbReference>
<feature type="compositionally biased region" description="Basic and acidic residues" evidence="3">
    <location>
        <begin position="104"/>
        <end position="117"/>
    </location>
</feature>
<evidence type="ECO:0000256" key="2">
    <source>
        <dbReference type="ARBA" id="ARBA00022170"/>
    </source>
</evidence>
<feature type="region of interest" description="Disordered" evidence="3">
    <location>
        <begin position="45"/>
        <end position="117"/>
    </location>
</feature>
<evidence type="ECO:0000256" key="1">
    <source>
        <dbReference type="ARBA" id="ARBA00005701"/>
    </source>
</evidence>
<evidence type="ECO:0000313" key="4">
    <source>
        <dbReference type="EMBL" id="KAF7816702.1"/>
    </source>
</evidence>
<dbReference type="PANTHER" id="PTHR28524:SF3">
    <property type="entry name" value="SUCCINATE DEHYDROGENASE ASSEMBLY FACTOR 4, MITOCHONDRIAL"/>
    <property type="match status" value="1"/>
</dbReference>
<feature type="compositionally biased region" description="Acidic residues" evidence="3">
    <location>
        <begin position="75"/>
        <end position="84"/>
    </location>
</feature>
<sequence length="117" mass="12635">MSTSLSRLLSSVTNLSAVNPALPCTRSLPLTRSASDSVTRFFCSSTQHSLSHPDNSVKEQADAPKDNLPPADTQSQEDEADDDDGHVNKETGEIGGPKGPEPTRYGDWERNGRCSDF</sequence>
<comment type="similarity">
    <text evidence="1">Belongs to the SDHAF4 family.</text>
</comment>
<comment type="caution">
    <text evidence="4">The sequence shown here is derived from an EMBL/GenBank/DDBJ whole genome shotgun (WGS) entry which is preliminary data.</text>
</comment>
<gene>
    <name evidence="4" type="ORF">G2W53_030671</name>
</gene>
<dbReference type="GO" id="GO:0005739">
    <property type="term" value="C:mitochondrion"/>
    <property type="evidence" value="ECO:0007669"/>
    <property type="project" value="TreeGrafter"/>
</dbReference>
<dbReference type="InterPro" id="IPR012875">
    <property type="entry name" value="SDHF4"/>
</dbReference>
<keyword evidence="5" id="KW-1185">Reference proteome</keyword>
<name>A0A834T7G0_9FABA</name>
<evidence type="ECO:0000256" key="3">
    <source>
        <dbReference type="SAM" id="MobiDB-lite"/>
    </source>
</evidence>
<accession>A0A834T7G0</accession>
<dbReference type="Pfam" id="PF07896">
    <property type="entry name" value="DUF1674"/>
    <property type="match status" value="1"/>
</dbReference>
<feature type="compositionally biased region" description="Polar residues" evidence="3">
    <location>
        <begin position="45"/>
        <end position="54"/>
    </location>
</feature>